<dbReference type="AlphaFoldDB" id="A0A069AA17"/>
<organism evidence="1">
    <name type="scientific">Clostridioides difficile</name>
    <name type="common">Peptoclostridium difficile</name>
    <dbReference type="NCBI Taxonomy" id="1496"/>
    <lineage>
        <taxon>Bacteria</taxon>
        <taxon>Bacillati</taxon>
        <taxon>Bacillota</taxon>
        <taxon>Clostridia</taxon>
        <taxon>Peptostreptococcales</taxon>
        <taxon>Peptostreptococcaceae</taxon>
        <taxon>Clostridioides</taxon>
    </lineage>
</organism>
<evidence type="ECO:0000313" key="1">
    <source>
        <dbReference type="EMBL" id="CDS87725.1"/>
    </source>
</evidence>
<reference evidence="1" key="1">
    <citation type="submission" date="2014-07" db="EMBL/GenBank/DDBJ databases">
        <authorList>
            <person name="Monot Marc"/>
        </authorList>
    </citation>
    <scope>NUCLEOTIDE SEQUENCE</scope>
    <source>
        <strain evidence="1">7032994</strain>
    </source>
</reference>
<dbReference type="EMBL" id="LK932402">
    <property type="protein sequence ID" value="CDS87725.1"/>
    <property type="molecule type" value="Genomic_DNA"/>
</dbReference>
<gene>
    <name evidence="1" type="ORF">BN1097_630212</name>
</gene>
<protein>
    <submittedName>
        <fullName evidence="1">Uncharacterized protein</fullName>
    </submittedName>
</protein>
<name>A0A069AA17_CLODI</name>
<accession>A0A069AA17</accession>
<sequence>MKINLNILYYQYINVNVDKTKKGFLEKNLSNYTYLPIPSLDASKIPQLFLRTLI</sequence>
<proteinExistence type="predicted"/>